<dbReference type="EMBL" id="VSSQ01136990">
    <property type="protein sequence ID" value="MPN60988.1"/>
    <property type="molecule type" value="Genomic_DNA"/>
</dbReference>
<evidence type="ECO:0000313" key="1">
    <source>
        <dbReference type="EMBL" id="MPN60988.1"/>
    </source>
</evidence>
<name>A0A645JBC5_9ZZZZ</name>
<proteinExistence type="predicted"/>
<organism evidence="1">
    <name type="scientific">bioreactor metagenome</name>
    <dbReference type="NCBI Taxonomy" id="1076179"/>
    <lineage>
        <taxon>unclassified sequences</taxon>
        <taxon>metagenomes</taxon>
        <taxon>ecological metagenomes</taxon>
    </lineage>
</organism>
<dbReference type="AlphaFoldDB" id="A0A645JBC5"/>
<reference evidence="1" key="1">
    <citation type="submission" date="2019-08" db="EMBL/GenBank/DDBJ databases">
        <authorList>
            <person name="Kucharzyk K."/>
            <person name="Murdoch R.W."/>
            <person name="Higgins S."/>
            <person name="Loffler F."/>
        </authorList>
    </citation>
    <scope>NUCLEOTIDE SEQUENCE</scope>
</reference>
<sequence>MPPKTAAMNALNPGKTPMNGWICGYLSAHIMPAAAARAEPIANVRAIILSTLTPIRRVVSMSFDMALIASLGGVL</sequence>
<comment type="caution">
    <text evidence="1">The sequence shown here is derived from an EMBL/GenBank/DDBJ whole genome shotgun (WGS) entry which is preliminary data.</text>
</comment>
<protein>
    <submittedName>
        <fullName evidence="1">Uncharacterized protein</fullName>
    </submittedName>
</protein>
<gene>
    <name evidence="1" type="ORF">SDC9_208722</name>
</gene>
<accession>A0A645JBC5</accession>